<dbReference type="Proteomes" id="UP000054988">
    <property type="component" value="Unassembled WGS sequence"/>
</dbReference>
<accession>A0A0W0G2P8</accession>
<organism evidence="1 2">
    <name type="scientific">Moniliophthora roreri</name>
    <name type="common">Frosty pod rot fungus</name>
    <name type="synonym">Monilia roreri</name>
    <dbReference type="NCBI Taxonomy" id="221103"/>
    <lineage>
        <taxon>Eukaryota</taxon>
        <taxon>Fungi</taxon>
        <taxon>Dikarya</taxon>
        <taxon>Basidiomycota</taxon>
        <taxon>Agaricomycotina</taxon>
        <taxon>Agaricomycetes</taxon>
        <taxon>Agaricomycetidae</taxon>
        <taxon>Agaricales</taxon>
        <taxon>Marasmiineae</taxon>
        <taxon>Marasmiaceae</taxon>
        <taxon>Moniliophthora</taxon>
    </lineage>
</organism>
<dbReference type="AlphaFoldDB" id="A0A0W0G2P8"/>
<dbReference type="PANTHER" id="PTHR11183">
    <property type="entry name" value="GLYCOGENIN SUBFAMILY MEMBER"/>
    <property type="match status" value="1"/>
</dbReference>
<name>A0A0W0G2P8_MONRR</name>
<evidence type="ECO:0008006" key="3">
    <source>
        <dbReference type="Google" id="ProtNLM"/>
    </source>
</evidence>
<gene>
    <name evidence="1" type="ORF">WG66_4632</name>
</gene>
<dbReference type="EMBL" id="LATX01001295">
    <property type="protein sequence ID" value="KTB42833.1"/>
    <property type="molecule type" value="Genomic_DNA"/>
</dbReference>
<dbReference type="InterPro" id="IPR002495">
    <property type="entry name" value="Glyco_trans_8"/>
</dbReference>
<protein>
    <recommendedName>
        <fullName evidence="3">Glycosyltransferase family 8 protein</fullName>
    </recommendedName>
</protein>
<dbReference type="Pfam" id="PF01501">
    <property type="entry name" value="Glyco_transf_8"/>
    <property type="match status" value="1"/>
</dbReference>
<sequence length="308" mass="35056">MSSKAYVTLLTTAEYLSGVLVLNHSIKAVNSQYPLVVMVTPPVTQHVREILRKQDIKIYEIETLMPEEGRHSLSEHDARFHDTWTKLRVFGLSDFERVVLLDADMIVLRNMDELLDLPLGHDEIAAAHACACNPRKLPHYPADWIPANCAHTAVPNPQAPPPTWSPNAPRPYGQLNSGTVVVNPSKGLADAVVHYLNTEDISKFSFPDQDLLAAFFKGKWKALPWYYNALKTLKVIHAPEWDDKEVRCLHYILHDKPWKTKGLSDGEPAYIEFNNWWWDRYEQILMGLEAKDGSFVRSTIGLEVYNGQ</sequence>
<dbReference type="CDD" id="cd02537">
    <property type="entry name" value="GT8_Glycogenin"/>
    <property type="match status" value="1"/>
</dbReference>
<evidence type="ECO:0000313" key="1">
    <source>
        <dbReference type="EMBL" id="KTB42833.1"/>
    </source>
</evidence>
<proteinExistence type="predicted"/>
<evidence type="ECO:0000313" key="2">
    <source>
        <dbReference type="Proteomes" id="UP000054988"/>
    </source>
</evidence>
<dbReference type="InterPro" id="IPR050587">
    <property type="entry name" value="GNT1/Glycosyltrans_8"/>
</dbReference>
<reference evidence="1 2" key="1">
    <citation type="submission" date="2015-12" db="EMBL/GenBank/DDBJ databases">
        <title>Draft genome sequence of Moniliophthora roreri, the causal agent of frosty pod rot of cacao.</title>
        <authorList>
            <person name="Aime M.C."/>
            <person name="Diaz-Valderrama J.R."/>
            <person name="Kijpornyongpan T."/>
            <person name="Phillips-Mora W."/>
        </authorList>
    </citation>
    <scope>NUCLEOTIDE SEQUENCE [LARGE SCALE GENOMIC DNA]</scope>
    <source>
        <strain evidence="1 2">MCA 2952</strain>
    </source>
</reference>
<dbReference type="SUPFAM" id="SSF53448">
    <property type="entry name" value="Nucleotide-diphospho-sugar transferases"/>
    <property type="match status" value="1"/>
</dbReference>
<dbReference type="Gene3D" id="3.90.550.10">
    <property type="entry name" value="Spore Coat Polysaccharide Biosynthesis Protein SpsA, Chain A"/>
    <property type="match status" value="1"/>
</dbReference>
<comment type="caution">
    <text evidence="1">The sequence shown here is derived from an EMBL/GenBank/DDBJ whole genome shotgun (WGS) entry which is preliminary data.</text>
</comment>
<dbReference type="eggNOG" id="KOG1950">
    <property type="taxonomic scope" value="Eukaryota"/>
</dbReference>
<dbReference type="GO" id="GO:0016757">
    <property type="term" value="F:glycosyltransferase activity"/>
    <property type="evidence" value="ECO:0007669"/>
    <property type="project" value="InterPro"/>
</dbReference>
<dbReference type="InterPro" id="IPR029044">
    <property type="entry name" value="Nucleotide-diphossugar_trans"/>
</dbReference>